<protein>
    <submittedName>
        <fullName evidence="2">Uncharacterized protein</fullName>
    </submittedName>
</protein>
<accession>A0AAN9GLK0</accession>
<evidence type="ECO:0000256" key="1">
    <source>
        <dbReference type="SAM" id="SignalP"/>
    </source>
</evidence>
<dbReference type="Proteomes" id="UP001374579">
    <property type="component" value="Unassembled WGS sequence"/>
</dbReference>
<keyword evidence="1" id="KW-0732">Signal</keyword>
<sequence>MKAFFVVCVYLVFERSKGAVDYGACLRPCMSTFQEAALKATSSQEMCSVSTTAVSCLTSNCQMQERNIPSIFFTYLQQLYKSTGFSCARYATTPDFVPRGVDALIDALRGTFGILFTGCQGFEDCLVSEMTKMFDDRESDTCLTNHAMKYCTNERCTGASQQNKDNLINVFFKAMEDKGLRCDIPGLHYLSNITTTTTTTSSTQTTTTQQYYPSCQTGINHCDKYYGPATTVGCGVRQAYKDCVLEQCSLRKLPVFLLRKLEWEQTRKGTYHCDLVDTTGASTQSSTCLPLMTTLLTVLLVLVVL</sequence>
<keyword evidence="3" id="KW-1185">Reference proteome</keyword>
<name>A0AAN9GLK0_9CAEN</name>
<comment type="caution">
    <text evidence="2">The sequence shown here is derived from an EMBL/GenBank/DDBJ whole genome shotgun (WGS) entry which is preliminary data.</text>
</comment>
<dbReference type="AlphaFoldDB" id="A0AAN9GLK0"/>
<reference evidence="2 3" key="1">
    <citation type="submission" date="2024-02" db="EMBL/GenBank/DDBJ databases">
        <title>Chromosome-scale genome assembly of the rough periwinkle Littorina saxatilis.</title>
        <authorList>
            <person name="De Jode A."/>
            <person name="Faria R."/>
            <person name="Formenti G."/>
            <person name="Sims Y."/>
            <person name="Smith T.P."/>
            <person name="Tracey A."/>
            <person name="Wood J.M.D."/>
            <person name="Zagrodzka Z.B."/>
            <person name="Johannesson K."/>
            <person name="Butlin R.K."/>
            <person name="Leder E.H."/>
        </authorList>
    </citation>
    <scope>NUCLEOTIDE SEQUENCE [LARGE SCALE GENOMIC DNA]</scope>
    <source>
        <strain evidence="2">Snail1</strain>
        <tissue evidence="2">Muscle</tissue>
    </source>
</reference>
<feature type="signal peptide" evidence="1">
    <location>
        <begin position="1"/>
        <end position="18"/>
    </location>
</feature>
<organism evidence="2 3">
    <name type="scientific">Littorina saxatilis</name>
    <dbReference type="NCBI Taxonomy" id="31220"/>
    <lineage>
        <taxon>Eukaryota</taxon>
        <taxon>Metazoa</taxon>
        <taxon>Spiralia</taxon>
        <taxon>Lophotrochozoa</taxon>
        <taxon>Mollusca</taxon>
        <taxon>Gastropoda</taxon>
        <taxon>Caenogastropoda</taxon>
        <taxon>Littorinimorpha</taxon>
        <taxon>Littorinoidea</taxon>
        <taxon>Littorinidae</taxon>
        <taxon>Littorina</taxon>
    </lineage>
</organism>
<proteinExistence type="predicted"/>
<evidence type="ECO:0000313" key="3">
    <source>
        <dbReference type="Proteomes" id="UP001374579"/>
    </source>
</evidence>
<dbReference type="EMBL" id="JBAMIC010000002">
    <property type="protein sequence ID" value="KAK7113148.1"/>
    <property type="molecule type" value="Genomic_DNA"/>
</dbReference>
<feature type="chain" id="PRO_5042897726" evidence="1">
    <location>
        <begin position="19"/>
        <end position="305"/>
    </location>
</feature>
<gene>
    <name evidence="2" type="ORF">V1264_012492</name>
</gene>
<evidence type="ECO:0000313" key="2">
    <source>
        <dbReference type="EMBL" id="KAK7113148.1"/>
    </source>
</evidence>